<dbReference type="PROSITE" id="PS51257">
    <property type="entry name" value="PROKAR_LIPOPROTEIN"/>
    <property type="match status" value="1"/>
</dbReference>
<keyword evidence="1" id="KW-0732">Signal</keyword>
<protein>
    <recommendedName>
        <fullName evidence="4">YkuD domain-containing protein</fullName>
    </recommendedName>
</protein>
<keyword evidence="3" id="KW-1185">Reference proteome</keyword>
<dbReference type="EMBL" id="CP030862">
    <property type="protein sequence ID" value="AXE26781.1"/>
    <property type="molecule type" value="Genomic_DNA"/>
</dbReference>
<evidence type="ECO:0000256" key="1">
    <source>
        <dbReference type="SAM" id="SignalP"/>
    </source>
</evidence>
<dbReference type="PANTHER" id="PTHR38589:SF1">
    <property type="entry name" value="BLR0621 PROTEIN"/>
    <property type="match status" value="1"/>
</dbReference>
<dbReference type="KEGG" id="sgz:C0216_28110"/>
<dbReference type="AlphaFoldDB" id="A0A344U7B0"/>
<dbReference type="Proteomes" id="UP000252004">
    <property type="component" value="Chromosome"/>
</dbReference>
<feature type="signal peptide" evidence="1">
    <location>
        <begin position="1"/>
        <end position="36"/>
    </location>
</feature>
<feature type="chain" id="PRO_5016997153" description="YkuD domain-containing protein" evidence="1">
    <location>
        <begin position="37"/>
        <end position="266"/>
    </location>
</feature>
<evidence type="ECO:0000313" key="3">
    <source>
        <dbReference type="Proteomes" id="UP000252004"/>
    </source>
</evidence>
<dbReference type="PANTHER" id="PTHR38589">
    <property type="entry name" value="BLR0621 PROTEIN"/>
    <property type="match status" value="1"/>
</dbReference>
<gene>
    <name evidence="2" type="ORF">C0216_28110</name>
</gene>
<dbReference type="OrthoDB" id="3868753at2"/>
<evidence type="ECO:0008006" key="4">
    <source>
        <dbReference type="Google" id="ProtNLM"/>
    </source>
</evidence>
<evidence type="ECO:0000313" key="2">
    <source>
        <dbReference type="EMBL" id="AXE26781.1"/>
    </source>
</evidence>
<organism evidence="2 3">
    <name type="scientific">Streptomyces globosus</name>
    <dbReference type="NCBI Taxonomy" id="68209"/>
    <lineage>
        <taxon>Bacteria</taxon>
        <taxon>Bacillati</taxon>
        <taxon>Actinomycetota</taxon>
        <taxon>Actinomycetes</taxon>
        <taxon>Kitasatosporales</taxon>
        <taxon>Streptomycetaceae</taxon>
        <taxon>Streptomyces</taxon>
    </lineage>
</organism>
<reference evidence="2 3" key="1">
    <citation type="submission" date="2018-01" db="EMBL/GenBank/DDBJ databases">
        <title>Draft genome Sequence of streptomyces globosus LZH-48.</title>
        <authorList>
            <person name="Ran K."/>
            <person name="Li Z."/>
            <person name="Wei S."/>
            <person name="Dong R."/>
        </authorList>
    </citation>
    <scope>NUCLEOTIDE SEQUENCE [LARGE SCALE GENOMIC DNA]</scope>
    <source>
        <strain evidence="2 3">LZH-48</strain>
    </source>
</reference>
<accession>A0A344U7B0</accession>
<proteinExistence type="predicted"/>
<dbReference type="RefSeq" id="WP_114057954.1">
    <property type="nucleotide sequence ID" value="NZ_CP030862.1"/>
</dbReference>
<name>A0A344U7B0_9ACTN</name>
<sequence length="266" mass="28022">MSKRLRAGSLRSRTVKRAGAGAALGLLACTAAWVHAVDGVSGATEARAYRSDDRPPAAQEGRVVRARERDPLQGLSGVSERTVARIPAESRQLVLVTGHGRDSSHATAALYTRPAAGADWVLAESWPARNGAKGWSADRRYGDLTSPEGVFSLSDAGGLLPKPPGTRLPYDRSRAFVASGHGVEGESLEGSFDYVIAIDFNRRRGTSPLDPVKPEGAAKGGNIWLHVDHDGPSQGCVGISKEAMARLLTVLDPAAKPVIAMGPRGF</sequence>